<name>A0A1I8AJM8_9BILA</name>
<proteinExistence type="predicted"/>
<protein>
    <submittedName>
        <fullName evidence="2">Protein FAR1-RELATED SEQUENCE</fullName>
    </submittedName>
</protein>
<dbReference type="GO" id="GO:0007017">
    <property type="term" value="P:microtubule-based process"/>
    <property type="evidence" value="ECO:0007669"/>
    <property type="project" value="InterPro"/>
</dbReference>
<dbReference type="InterPro" id="IPR037177">
    <property type="entry name" value="DLC_sf"/>
</dbReference>
<dbReference type="Proteomes" id="UP000095287">
    <property type="component" value="Unplaced"/>
</dbReference>
<keyword evidence="1" id="KW-1185">Reference proteome</keyword>
<accession>A0A1I8AJM8</accession>
<organism evidence="1 2">
    <name type="scientific">Steinernema glaseri</name>
    <dbReference type="NCBI Taxonomy" id="37863"/>
    <lineage>
        <taxon>Eukaryota</taxon>
        <taxon>Metazoa</taxon>
        <taxon>Ecdysozoa</taxon>
        <taxon>Nematoda</taxon>
        <taxon>Chromadorea</taxon>
        <taxon>Rhabditida</taxon>
        <taxon>Tylenchina</taxon>
        <taxon>Panagrolaimomorpha</taxon>
        <taxon>Strongyloidoidea</taxon>
        <taxon>Steinernematidae</taxon>
        <taxon>Steinernema</taxon>
    </lineage>
</organism>
<dbReference type="Gene3D" id="3.30.740.10">
    <property type="entry name" value="Protein Inhibitor Of Neuronal Nitric Oxide Synthase"/>
    <property type="match status" value="1"/>
</dbReference>
<dbReference type="AlphaFoldDB" id="A0A1I8AJM8"/>
<dbReference type="GO" id="GO:0030286">
    <property type="term" value="C:dynein complex"/>
    <property type="evidence" value="ECO:0007669"/>
    <property type="project" value="InterPro"/>
</dbReference>
<evidence type="ECO:0000313" key="2">
    <source>
        <dbReference type="WBParaSite" id="L893_g6286.t1"/>
    </source>
</evidence>
<sequence>MEHKPSTASLKKAKANERFLFTNQDSFEDSIHHYEEEKKKERPFPIQPKGILHTFHIVDAEDEVKELHVHFNYNFSEDMLVDIAKFFRMGVNKEHNSQGDAFRLFDICQSVFLNMNETYGPAWVCCSGDNVDTFNRCYHMEYFAYLTLDGQEYTVYRKRTRCSIM</sequence>
<reference evidence="2" key="1">
    <citation type="submission" date="2016-11" db="UniProtKB">
        <authorList>
            <consortium name="WormBaseParasite"/>
        </authorList>
    </citation>
    <scope>IDENTIFICATION</scope>
</reference>
<dbReference type="WBParaSite" id="L893_g6286.t1">
    <property type="protein sequence ID" value="L893_g6286.t1"/>
    <property type="gene ID" value="L893_g6286"/>
</dbReference>
<dbReference type="SUPFAM" id="SSF54648">
    <property type="entry name" value="DLC"/>
    <property type="match status" value="1"/>
</dbReference>
<evidence type="ECO:0000313" key="1">
    <source>
        <dbReference type="Proteomes" id="UP000095287"/>
    </source>
</evidence>